<dbReference type="Pfam" id="PF08241">
    <property type="entry name" value="Methyltransf_11"/>
    <property type="match status" value="1"/>
</dbReference>
<dbReference type="SUPFAM" id="SSF53335">
    <property type="entry name" value="S-adenosyl-L-methionine-dependent methyltransferases"/>
    <property type="match status" value="1"/>
</dbReference>
<evidence type="ECO:0000313" key="4">
    <source>
        <dbReference type="EMBL" id="OAJ42398.1"/>
    </source>
</evidence>
<organism evidence="4 5">
    <name type="scientific">Batrachochytrium dendrobatidis (strain JEL423)</name>
    <dbReference type="NCBI Taxonomy" id="403673"/>
    <lineage>
        <taxon>Eukaryota</taxon>
        <taxon>Fungi</taxon>
        <taxon>Fungi incertae sedis</taxon>
        <taxon>Chytridiomycota</taxon>
        <taxon>Chytridiomycota incertae sedis</taxon>
        <taxon>Chytridiomycetes</taxon>
        <taxon>Rhizophydiales</taxon>
        <taxon>Rhizophydiales incertae sedis</taxon>
        <taxon>Batrachochytrium</taxon>
    </lineage>
</organism>
<keyword evidence="2" id="KW-0808">Transferase</keyword>
<dbReference type="GO" id="GO:0008757">
    <property type="term" value="F:S-adenosylmethionine-dependent methyltransferase activity"/>
    <property type="evidence" value="ECO:0007669"/>
    <property type="project" value="InterPro"/>
</dbReference>
<dbReference type="GO" id="GO:0005739">
    <property type="term" value="C:mitochondrion"/>
    <property type="evidence" value="ECO:0007669"/>
    <property type="project" value="TreeGrafter"/>
</dbReference>
<feature type="domain" description="Methyltransferase type 11" evidence="3">
    <location>
        <begin position="103"/>
        <end position="196"/>
    </location>
</feature>
<name>A0A177WQK0_BATDL</name>
<dbReference type="OrthoDB" id="16816at2759"/>
<protein>
    <recommendedName>
        <fullName evidence="3">Methyltransferase type 11 domain-containing protein</fullName>
    </recommendedName>
</protein>
<evidence type="ECO:0000259" key="3">
    <source>
        <dbReference type="Pfam" id="PF08241"/>
    </source>
</evidence>
<reference evidence="4 5" key="1">
    <citation type="submission" date="2006-10" db="EMBL/GenBank/DDBJ databases">
        <title>The Genome Sequence of Batrachochytrium dendrobatidis JEL423.</title>
        <authorList>
            <consortium name="The Broad Institute Genome Sequencing Platform"/>
            <person name="Birren B."/>
            <person name="Lander E."/>
            <person name="Galagan J."/>
            <person name="Cuomo C."/>
            <person name="Devon K."/>
            <person name="Jaffe D."/>
            <person name="Butler J."/>
            <person name="Alvarez P."/>
            <person name="Gnerre S."/>
            <person name="Grabherr M."/>
            <person name="Kleber M."/>
            <person name="Mauceli E."/>
            <person name="Brockman W."/>
            <person name="Young S."/>
            <person name="LaButti K."/>
            <person name="Sykes S."/>
            <person name="DeCaprio D."/>
            <person name="Crawford M."/>
            <person name="Koehrsen M."/>
            <person name="Engels R."/>
            <person name="Montgomery P."/>
            <person name="Pearson M."/>
            <person name="Howarth C."/>
            <person name="Larson L."/>
            <person name="White J."/>
            <person name="O'Leary S."/>
            <person name="Kodira C."/>
            <person name="Zeng Q."/>
            <person name="Yandava C."/>
            <person name="Alvarado L."/>
            <person name="Longcore J."/>
            <person name="James T."/>
        </authorList>
    </citation>
    <scope>NUCLEOTIDE SEQUENCE [LARGE SCALE GENOMIC DNA]</scope>
    <source>
        <strain evidence="4 5">JEL423</strain>
    </source>
</reference>
<dbReference type="EMBL" id="DS022307">
    <property type="protein sequence ID" value="OAJ42398.1"/>
    <property type="molecule type" value="Genomic_DNA"/>
</dbReference>
<dbReference type="VEuPathDB" id="FungiDB:BDEG_25848"/>
<dbReference type="eggNOG" id="KOG2940">
    <property type="taxonomic scope" value="Eukaryota"/>
</dbReference>
<dbReference type="CDD" id="cd02440">
    <property type="entry name" value="AdoMet_MTases"/>
    <property type="match status" value="1"/>
</dbReference>
<dbReference type="STRING" id="403673.A0A177WQK0"/>
<dbReference type="InterPro" id="IPR013216">
    <property type="entry name" value="Methyltransf_11"/>
</dbReference>
<dbReference type="Proteomes" id="UP000077115">
    <property type="component" value="Unassembled WGS sequence"/>
</dbReference>
<dbReference type="Gene3D" id="3.40.50.150">
    <property type="entry name" value="Vaccinia Virus protein VP39"/>
    <property type="match status" value="1"/>
</dbReference>
<dbReference type="AlphaFoldDB" id="A0A177WQK0"/>
<dbReference type="InterPro" id="IPR029063">
    <property type="entry name" value="SAM-dependent_MTases_sf"/>
</dbReference>
<dbReference type="PANTHER" id="PTHR13090:SF1">
    <property type="entry name" value="ARGININE-HYDROXYLASE NDUFAF5, MITOCHONDRIAL"/>
    <property type="match status" value="1"/>
</dbReference>
<sequence>MNTTVSLIARRLHKLPLFMHTFKTATIKHSTLLCNRHFSTEAPPLYSSHSPEIMIFDRIAKKRQRDRAALFPDSRLVDYLKDEMADRLADRFLDIKKEFDVVLDLGCGFGHIIKFADPESIKKLVMMDMSEKMLSRDSHIPYPIPAERIVGDEEALPFSNDTFDAVVSNLSLHWVNDLAGALIQVKHALKPDGVMIASMFGGDTLFELRTSLQLAQTERDGGVSAHVSPMTDVRDTGSLLSRAGLNLTTVDVEEIVVNYPSMMELMDDLRAMGEGNAIYGRKPSMSKDVFMAAAAAYQAIYGNPDGTIPATFQIICMIGWKPSDTQPKPLPRGSAKLSLKSIEQNASSFESFEDSDNGRKNK</sequence>
<gene>
    <name evidence="4" type="ORF">BDEG_25848</name>
</gene>
<evidence type="ECO:0000256" key="2">
    <source>
        <dbReference type="ARBA" id="ARBA00022679"/>
    </source>
</evidence>
<dbReference type="GO" id="GO:0032259">
    <property type="term" value="P:methylation"/>
    <property type="evidence" value="ECO:0007669"/>
    <property type="project" value="UniProtKB-KW"/>
</dbReference>
<dbReference type="InterPro" id="IPR050602">
    <property type="entry name" value="Malonyl-ACP_OMT"/>
</dbReference>
<proteinExistence type="predicted"/>
<keyword evidence="1" id="KW-0489">Methyltransferase</keyword>
<dbReference type="GO" id="GO:0032981">
    <property type="term" value="P:mitochondrial respiratory chain complex I assembly"/>
    <property type="evidence" value="ECO:0007669"/>
    <property type="project" value="TreeGrafter"/>
</dbReference>
<reference evidence="4 5" key="2">
    <citation type="submission" date="2016-05" db="EMBL/GenBank/DDBJ databases">
        <title>Lineage-specific infection strategies underlie the spectrum of fungal disease in amphibians.</title>
        <authorList>
            <person name="Cuomo C.A."/>
            <person name="Farrer R.A."/>
            <person name="James T."/>
            <person name="Longcore J."/>
            <person name="Birren B."/>
        </authorList>
    </citation>
    <scope>NUCLEOTIDE SEQUENCE [LARGE SCALE GENOMIC DNA]</scope>
    <source>
        <strain evidence="4 5">JEL423</strain>
    </source>
</reference>
<evidence type="ECO:0000256" key="1">
    <source>
        <dbReference type="ARBA" id="ARBA00022603"/>
    </source>
</evidence>
<dbReference type="PANTHER" id="PTHR13090">
    <property type="entry name" value="ARGININE-HYDROXYLASE NDUFAF5, MITOCHONDRIAL"/>
    <property type="match status" value="1"/>
</dbReference>
<accession>A0A177WQK0</accession>
<evidence type="ECO:0000313" key="5">
    <source>
        <dbReference type="Proteomes" id="UP000077115"/>
    </source>
</evidence>